<proteinExistence type="predicted"/>
<dbReference type="SMART" id="SM00448">
    <property type="entry name" value="REC"/>
    <property type="match status" value="1"/>
</dbReference>
<evidence type="ECO:0000256" key="1">
    <source>
        <dbReference type="ARBA" id="ARBA00004496"/>
    </source>
</evidence>
<dbReference type="InterPro" id="IPR036388">
    <property type="entry name" value="WH-like_DNA-bd_sf"/>
</dbReference>
<comment type="caution">
    <text evidence="12">The sequence shown here is derived from an EMBL/GenBank/DDBJ whole genome shotgun (WGS) entry which is preliminary data.</text>
</comment>
<dbReference type="InterPro" id="IPR039420">
    <property type="entry name" value="WalR-like"/>
</dbReference>
<evidence type="ECO:0000256" key="2">
    <source>
        <dbReference type="ARBA" id="ARBA00022490"/>
    </source>
</evidence>
<dbReference type="SUPFAM" id="SSF52172">
    <property type="entry name" value="CheY-like"/>
    <property type="match status" value="1"/>
</dbReference>
<dbReference type="GeneID" id="61305637"/>
<dbReference type="OrthoDB" id="165980at2"/>
<dbReference type="PANTHER" id="PTHR48111:SF4">
    <property type="entry name" value="DNA-BINDING DUAL TRANSCRIPTIONAL REGULATOR OMPR"/>
    <property type="match status" value="1"/>
</dbReference>
<dbReference type="InterPro" id="IPR011006">
    <property type="entry name" value="CheY-like_superfamily"/>
</dbReference>
<evidence type="ECO:0000259" key="11">
    <source>
        <dbReference type="PROSITE" id="PS51755"/>
    </source>
</evidence>
<evidence type="ECO:0000256" key="7">
    <source>
        <dbReference type="ARBA" id="ARBA00023163"/>
    </source>
</evidence>
<evidence type="ECO:0000256" key="9">
    <source>
        <dbReference type="PROSITE-ProRule" id="PRU01091"/>
    </source>
</evidence>
<keyword evidence="2" id="KW-0963">Cytoplasm</keyword>
<dbReference type="Proteomes" id="UP000183529">
    <property type="component" value="Unassembled WGS sequence"/>
</dbReference>
<dbReference type="GO" id="GO:0000976">
    <property type="term" value="F:transcription cis-regulatory region binding"/>
    <property type="evidence" value="ECO:0007669"/>
    <property type="project" value="TreeGrafter"/>
</dbReference>
<evidence type="ECO:0000256" key="5">
    <source>
        <dbReference type="ARBA" id="ARBA00023015"/>
    </source>
</evidence>
<dbReference type="InterPro" id="IPR001867">
    <property type="entry name" value="OmpR/PhoB-type_DNA-bd"/>
</dbReference>
<evidence type="ECO:0000256" key="4">
    <source>
        <dbReference type="ARBA" id="ARBA00023012"/>
    </source>
</evidence>
<dbReference type="GO" id="GO:0032993">
    <property type="term" value="C:protein-DNA complex"/>
    <property type="evidence" value="ECO:0007669"/>
    <property type="project" value="TreeGrafter"/>
</dbReference>
<dbReference type="FunFam" id="1.10.10.10:FF:000099">
    <property type="entry name" value="Two-component system response regulator TorR"/>
    <property type="match status" value="1"/>
</dbReference>
<evidence type="ECO:0000313" key="13">
    <source>
        <dbReference type="Proteomes" id="UP000183529"/>
    </source>
</evidence>
<feature type="modified residue" description="4-aspartylphosphate" evidence="8">
    <location>
        <position position="57"/>
    </location>
</feature>
<gene>
    <name evidence="12" type="ORF">SAMN05216550_1138</name>
</gene>
<reference evidence="12 13" key="1">
    <citation type="submission" date="2016-10" db="EMBL/GenBank/DDBJ databases">
        <authorList>
            <person name="Varghese N."/>
            <person name="Submissions S."/>
        </authorList>
    </citation>
    <scope>NUCLEOTIDE SEQUENCE [LARGE SCALE GENOMIC DNA]</scope>
    <source>
        <strain evidence="12 13">LMG 22274</strain>
    </source>
</reference>
<dbReference type="AlphaFoldDB" id="A0A1A5XEP8"/>
<dbReference type="PROSITE" id="PS51755">
    <property type="entry name" value="OMPR_PHOB"/>
    <property type="match status" value="1"/>
</dbReference>
<feature type="DNA-binding region" description="OmpR/PhoB-type" evidence="9">
    <location>
        <begin position="149"/>
        <end position="248"/>
    </location>
</feature>
<dbReference type="Gene3D" id="3.40.50.2300">
    <property type="match status" value="1"/>
</dbReference>
<dbReference type="SMART" id="SM00862">
    <property type="entry name" value="Trans_reg_C"/>
    <property type="match status" value="1"/>
</dbReference>
<keyword evidence="4" id="KW-0902">Two-component regulatory system</keyword>
<evidence type="ECO:0000259" key="10">
    <source>
        <dbReference type="PROSITE" id="PS50110"/>
    </source>
</evidence>
<protein>
    <submittedName>
        <fullName evidence="12">DNA-binding response regulator, OmpR family, contains REC and winged-helix (WHTH) domain</fullName>
    </submittedName>
</protein>
<evidence type="ECO:0000256" key="8">
    <source>
        <dbReference type="PROSITE-ProRule" id="PRU00169"/>
    </source>
</evidence>
<keyword evidence="6 9" id="KW-0238">DNA-binding</keyword>
<feature type="domain" description="Response regulatory" evidence="10">
    <location>
        <begin position="8"/>
        <end position="121"/>
    </location>
</feature>
<dbReference type="Gene3D" id="6.10.250.690">
    <property type="match status" value="1"/>
</dbReference>
<evidence type="ECO:0000313" key="12">
    <source>
        <dbReference type="EMBL" id="SEK01073.1"/>
    </source>
</evidence>
<dbReference type="InterPro" id="IPR001789">
    <property type="entry name" value="Sig_transdc_resp-reg_receiver"/>
</dbReference>
<dbReference type="PANTHER" id="PTHR48111">
    <property type="entry name" value="REGULATOR OF RPOS"/>
    <property type="match status" value="1"/>
</dbReference>
<dbReference type="EMBL" id="FNZM01000013">
    <property type="protein sequence ID" value="SEK01073.1"/>
    <property type="molecule type" value="Genomic_DNA"/>
</dbReference>
<dbReference type="SUPFAM" id="SSF46894">
    <property type="entry name" value="C-terminal effector domain of the bipartite response regulators"/>
    <property type="match status" value="1"/>
</dbReference>
<dbReference type="CDD" id="cd00383">
    <property type="entry name" value="trans_reg_C"/>
    <property type="match status" value="1"/>
</dbReference>
<dbReference type="PROSITE" id="PS50110">
    <property type="entry name" value="RESPONSE_REGULATORY"/>
    <property type="match status" value="1"/>
</dbReference>
<sequence length="263" mass="28390">MNEPNAPHILVVDDDPAIRELIAAYLGENGMRVSEAASGKAMSAALAEQAIDLVILDLRLPGEDGIEIARRIRVQSALPIIVVSGLREEADRVMALELGADDYLTKPFSSRELLARVRALLRRANAASAVLASASASMSAAGAGRQTDARAYRFAGWELNLGTRKLTSPRGEAVPLTNGEFSLLQAFLAAPGCVLAREQLLEASRLYADVYDRSIDVQILRLRRKIEAVPARPEFIKTERGAGYVFAAPVEKLTHATGWSGEL</sequence>
<evidence type="ECO:0000256" key="6">
    <source>
        <dbReference type="ARBA" id="ARBA00023125"/>
    </source>
</evidence>
<dbReference type="InterPro" id="IPR016032">
    <property type="entry name" value="Sig_transdc_resp-reg_C-effctor"/>
</dbReference>
<keyword evidence="3 8" id="KW-0597">Phosphoprotein</keyword>
<keyword evidence="7" id="KW-0804">Transcription</keyword>
<dbReference type="RefSeq" id="WP_065059634.1">
    <property type="nucleotide sequence ID" value="NZ_CADFGN010000001.1"/>
</dbReference>
<dbReference type="Pfam" id="PF00486">
    <property type="entry name" value="Trans_reg_C"/>
    <property type="match status" value="1"/>
</dbReference>
<dbReference type="Gene3D" id="1.10.10.10">
    <property type="entry name" value="Winged helix-like DNA-binding domain superfamily/Winged helix DNA-binding domain"/>
    <property type="match status" value="1"/>
</dbReference>
<keyword evidence="5" id="KW-0805">Transcription regulation</keyword>
<name>A0A1A5XEP8_9BURK</name>
<evidence type="ECO:0000256" key="3">
    <source>
        <dbReference type="ARBA" id="ARBA00022553"/>
    </source>
</evidence>
<dbReference type="GO" id="GO:0005829">
    <property type="term" value="C:cytosol"/>
    <property type="evidence" value="ECO:0007669"/>
    <property type="project" value="TreeGrafter"/>
</dbReference>
<dbReference type="GO" id="GO:0006355">
    <property type="term" value="P:regulation of DNA-templated transcription"/>
    <property type="evidence" value="ECO:0007669"/>
    <property type="project" value="InterPro"/>
</dbReference>
<feature type="domain" description="OmpR/PhoB-type" evidence="11">
    <location>
        <begin position="149"/>
        <end position="248"/>
    </location>
</feature>
<organism evidence="12 13">
    <name type="scientific">Paraburkholderia tropica</name>
    <dbReference type="NCBI Taxonomy" id="92647"/>
    <lineage>
        <taxon>Bacteria</taxon>
        <taxon>Pseudomonadati</taxon>
        <taxon>Pseudomonadota</taxon>
        <taxon>Betaproteobacteria</taxon>
        <taxon>Burkholderiales</taxon>
        <taxon>Burkholderiaceae</taxon>
        <taxon>Paraburkholderia</taxon>
    </lineage>
</organism>
<dbReference type="Pfam" id="PF00072">
    <property type="entry name" value="Response_reg"/>
    <property type="match status" value="1"/>
</dbReference>
<comment type="subcellular location">
    <subcellularLocation>
        <location evidence="1">Cytoplasm</location>
    </subcellularLocation>
</comment>
<dbReference type="GO" id="GO:0000156">
    <property type="term" value="F:phosphorelay response regulator activity"/>
    <property type="evidence" value="ECO:0007669"/>
    <property type="project" value="TreeGrafter"/>
</dbReference>
<accession>A0A1A5XEP8</accession>